<evidence type="ECO:0000256" key="1">
    <source>
        <dbReference type="SAM" id="MobiDB-lite"/>
    </source>
</evidence>
<feature type="compositionally biased region" description="Polar residues" evidence="1">
    <location>
        <begin position="171"/>
        <end position="185"/>
    </location>
</feature>
<feature type="compositionally biased region" description="Polar residues" evidence="1">
    <location>
        <begin position="289"/>
        <end position="300"/>
    </location>
</feature>
<sequence>RRRVRFPSKVTTFSASHRRLIRRRLLSQCSASSPPGTMKKKKPKKSPTKLPAKSSPKTSSSAELISAESDLTTGADVVVSDAQIDSPVDKDAQQFPSAPDLGSIHSENPPCMAVIDANSSDPPSNTSLLPSDTLKLSSEGTNQSPSKSDKEERTTTESAVTPPQANVDARTVSSSSHLATATPVDQASGAPITPVTFAVQSISGADQNLAKETSAEDGNHLLVNCPHNRNQEAKGKKTRRGKSKDKKQWRVVEPSTDLAKKAPATTQTDQTHTEIVHRSLLGTAKDQVTGESSGTPSYLQSTRPRRSSRASKSSNSDIQPDSSDVETSDSDLEEGEFS</sequence>
<feature type="region of interest" description="Disordered" evidence="1">
    <location>
        <begin position="23"/>
        <end position="189"/>
    </location>
</feature>
<proteinExistence type="predicted"/>
<reference evidence="2 3" key="1">
    <citation type="submission" date="2021-03" db="EMBL/GenBank/DDBJ databases">
        <authorList>
            <person name="King G.J."/>
            <person name="Bancroft I."/>
            <person name="Baten A."/>
            <person name="Bloomfield J."/>
            <person name="Borpatragohain P."/>
            <person name="He Z."/>
            <person name="Irish N."/>
            <person name="Irwin J."/>
            <person name="Liu K."/>
            <person name="Mauleon R.P."/>
            <person name="Moore J."/>
            <person name="Morris R."/>
            <person name="Ostergaard L."/>
            <person name="Wang B."/>
            <person name="Wells R."/>
        </authorList>
    </citation>
    <scope>NUCLEOTIDE SEQUENCE [LARGE SCALE GENOMIC DNA]</scope>
    <source>
        <strain evidence="2">R-o-18</strain>
        <tissue evidence="2">Leaf</tissue>
    </source>
</reference>
<protein>
    <submittedName>
        <fullName evidence="2">Uncharacterized protein</fullName>
    </submittedName>
</protein>
<feature type="non-terminal residue" evidence="2">
    <location>
        <position position="1"/>
    </location>
</feature>
<gene>
    <name evidence="2" type="primary">A05g500180.1_BraROA</name>
    <name evidence="2" type="ORF">IGI04_017372</name>
</gene>
<evidence type="ECO:0000313" key="2">
    <source>
        <dbReference type="EMBL" id="KAG5395558.1"/>
    </source>
</evidence>
<feature type="compositionally biased region" description="Low complexity" evidence="1">
    <location>
        <begin position="48"/>
        <end position="61"/>
    </location>
</feature>
<feature type="compositionally biased region" description="Basic residues" evidence="1">
    <location>
        <begin position="38"/>
        <end position="47"/>
    </location>
</feature>
<name>A0ABQ7M9T8_BRACM</name>
<feature type="compositionally biased region" description="Polar residues" evidence="1">
    <location>
        <begin position="117"/>
        <end position="146"/>
    </location>
</feature>
<dbReference type="EMBL" id="JADBGQ010000005">
    <property type="protein sequence ID" value="KAG5395558.1"/>
    <property type="molecule type" value="Genomic_DNA"/>
</dbReference>
<accession>A0ABQ7M9T8</accession>
<organism evidence="2 3">
    <name type="scientific">Brassica rapa subsp. trilocularis</name>
    <dbReference type="NCBI Taxonomy" id="1813537"/>
    <lineage>
        <taxon>Eukaryota</taxon>
        <taxon>Viridiplantae</taxon>
        <taxon>Streptophyta</taxon>
        <taxon>Embryophyta</taxon>
        <taxon>Tracheophyta</taxon>
        <taxon>Spermatophyta</taxon>
        <taxon>Magnoliopsida</taxon>
        <taxon>eudicotyledons</taxon>
        <taxon>Gunneridae</taxon>
        <taxon>Pentapetalae</taxon>
        <taxon>rosids</taxon>
        <taxon>malvids</taxon>
        <taxon>Brassicales</taxon>
        <taxon>Brassicaceae</taxon>
        <taxon>Brassiceae</taxon>
        <taxon>Brassica</taxon>
    </lineage>
</organism>
<feature type="non-terminal residue" evidence="2">
    <location>
        <position position="338"/>
    </location>
</feature>
<feature type="region of interest" description="Disordered" evidence="1">
    <location>
        <begin position="220"/>
        <end position="338"/>
    </location>
</feature>
<dbReference type="Proteomes" id="UP000823674">
    <property type="component" value="Chromosome A05"/>
</dbReference>
<comment type="caution">
    <text evidence="2">The sequence shown here is derived from an EMBL/GenBank/DDBJ whole genome shotgun (WGS) entry which is preliminary data.</text>
</comment>
<feature type="compositionally biased region" description="Basic residues" evidence="1">
    <location>
        <begin position="236"/>
        <end position="249"/>
    </location>
</feature>
<evidence type="ECO:0000313" key="3">
    <source>
        <dbReference type="Proteomes" id="UP000823674"/>
    </source>
</evidence>
<feature type="compositionally biased region" description="Acidic residues" evidence="1">
    <location>
        <begin position="323"/>
        <end position="338"/>
    </location>
</feature>
<keyword evidence="3" id="KW-1185">Reference proteome</keyword>